<evidence type="ECO:0000256" key="1">
    <source>
        <dbReference type="SAM" id="Phobius"/>
    </source>
</evidence>
<keyword evidence="1" id="KW-1133">Transmembrane helix</keyword>
<sequence length="159" mass="18315">MMTFINCVLMFLFIAFFLAKTPMAKLIFLIFQTILIGSFMGFTQQNYLWSLIILIVLLGGMFVIFLYISSFTPKSHLGLEVNTNNLWLKIMNILLIFTLVPISLLYSQSYFLVESSTLNLSKMYSSYLSSTVLIGSYLFFILLIVVIMIQDNNRPIRSK</sequence>
<dbReference type="EMBL" id="GU370076">
    <property type="protein sequence ID" value="ADB92021.1"/>
    <property type="molecule type" value="Genomic_DNA"/>
</dbReference>
<dbReference type="AlphaFoldDB" id="E0XLH6"/>
<feature type="transmembrane region" description="Helical" evidence="1">
    <location>
        <begin position="47"/>
        <end position="69"/>
    </location>
</feature>
<keyword evidence="1" id="KW-0812">Transmembrane</keyword>
<keyword evidence="1" id="KW-0472">Membrane</keyword>
<evidence type="ECO:0000313" key="2">
    <source>
        <dbReference type="EMBL" id="ADB92021.1"/>
    </source>
</evidence>
<feature type="transmembrane region" description="Helical" evidence="1">
    <location>
        <begin position="127"/>
        <end position="149"/>
    </location>
</feature>
<proteinExistence type="predicted"/>
<accession>E0XLH6</accession>
<geneLocation type="mitochondrion" evidence="2"/>
<protein>
    <submittedName>
        <fullName evidence="2">NADH dehydrogenase subunit 6</fullName>
    </submittedName>
</protein>
<reference evidence="2" key="1">
    <citation type="journal article" date="2010" name="Mol. Phylogenet. Evol.">
        <title>Rare genomic changes and mitochondrial sequences provide independent support for congruent relationships among the sea spiders (Arthropoda, Pycnogonida).</title>
        <authorList>
            <person name="Masta S.E."/>
            <person name="McCall A."/>
            <person name="Longhorn S.J."/>
        </authorList>
    </citation>
    <scope>NUCLEOTIDE SEQUENCE</scope>
</reference>
<feature type="transmembrane region" description="Helical" evidence="1">
    <location>
        <begin position="90"/>
        <end position="107"/>
    </location>
</feature>
<gene>
    <name evidence="2" type="primary">ND6</name>
</gene>
<organism evidence="2">
    <name type="scientific">Nymphon unguiculatum-charcoti complex sp. SEM-1997</name>
    <dbReference type="NCBI Taxonomy" id="61899"/>
    <lineage>
        <taxon>Eukaryota</taxon>
        <taxon>Metazoa</taxon>
        <taxon>Ecdysozoa</taxon>
        <taxon>Arthropoda</taxon>
        <taxon>Chelicerata</taxon>
        <taxon>Pycnogonida</taxon>
        <taxon>Pantopoda</taxon>
        <taxon>Nymphon</taxon>
    </lineage>
</organism>
<keyword evidence="2" id="KW-0496">Mitochondrion</keyword>
<name>E0XLH6_9CHEL</name>